<accession>A0A8H3J8V8</accession>
<dbReference type="EMBL" id="CAJPDR010000823">
    <property type="protein sequence ID" value="CAF9942851.1"/>
    <property type="molecule type" value="Genomic_DNA"/>
</dbReference>
<protein>
    <submittedName>
        <fullName evidence="2">Uncharacterized protein</fullName>
    </submittedName>
</protein>
<feature type="compositionally biased region" description="Basic residues" evidence="1">
    <location>
        <begin position="1"/>
        <end position="10"/>
    </location>
</feature>
<evidence type="ECO:0000313" key="2">
    <source>
        <dbReference type="EMBL" id="CAF9942851.1"/>
    </source>
</evidence>
<feature type="compositionally biased region" description="Low complexity" evidence="1">
    <location>
        <begin position="190"/>
        <end position="200"/>
    </location>
</feature>
<dbReference type="Proteomes" id="UP000664203">
    <property type="component" value="Unassembled WGS sequence"/>
</dbReference>
<feature type="region of interest" description="Disordered" evidence="1">
    <location>
        <begin position="1"/>
        <end position="206"/>
    </location>
</feature>
<reference evidence="2" key="1">
    <citation type="submission" date="2021-03" db="EMBL/GenBank/DDBJ databases">
        <authorList>
            <person name="Tagirdzhanova G."/>
        </authorList>
    </citation>
    <scope>NUCLEOTIDE SEQUENCE</scope>
</reference>
<feature type="compositionally biased region" description="Polar residues" evidence="1">
    <location>
        <begin position="29"/>
        <end position="43"/>
    </location>
</feature>
<evidence type="ECO:0000256" key="1">
    <source>
        <dbReference type="SAM" id="MobiDB-lite"/>
    </source>
</evidence>
<dbReference type="OrthoDB" id="5411815at2759"/>
<sequence length="206" mass="23713">MAWVRPKHPKPKVEVDPTETLRPVLEYFSCSSRTSVPSASISKALSRMPPKKPLLLPQDGGFEPRPRKRQHEGTERSRSPDQQHLQREEPHRRAESRHQSAEHHDHHDHHHPRADRDTVDNDDDDDDDDDGADHYERASLRTASHWTRETSPPPPRRPPPLSSYRSSARPGAHLRLRPSRHHMAADIYASRRPASRWASATTPLEM</sequence>
<organism evidence="2 3">
    <name type="scientific">Alectoria fallacina</name>
    <dbReference type="NCBI Taxonomy" id="1903189"/>
    <lineage>
        <taxon>Eukaryota</taxon>
        <taxon>Fungi</taxon>
        <taxon>Dikarya</taxon>
        <taxon>Ascomycota</taxon>
        <taxon>Pezizomycotina</taxon>
        <taxon>Lecanoromycetes</taxon>
        <taxon>OSLEUM clade</taxon>
        <taxon>Lecanoromycetidae</taxon>
        <taxon>Lecanorales</taxon>
        <taxon>Lecanorineae</taxon>
        <taxon>Parmeliaceae</taxon>
        <taxon>Alectoria</taxon>
    </lineage>
</organism>
<proteinExistence type="predicted"/>
<feature type="compositionally biased region" description="Acidic residues" evidence="1">
    <location>
        <begin position="120"/>
        <end position="131"/>
    </location>
</feature>
<name>A0A8H3J8V8_9LECA</name>
<keyword evidence="3" id="KW-1185">Reference proteome</keyword>
<comment type="caution">
    <text evidence="2">The sequence shown here is derived from an EMBL/GenBank/DDBJ whole genome shotgun (WGS) entry which is preliminary data.</text>
</comment>
<dbReference type="AlphaFoldDB" id="A0A8H3J8V8"/>
<gene>
    <name evidence="2" type="ORF">ALECFALPRED_010154</name>
</gene>
<evidence type="ECO:0000313" key="3">
    <source>
        <dbReference type="Proteomes" id="UP000664203"/>
    </source>
</evidence>
<feature type="compositionally biased region" description="Basic and acidic residues" evidence="1">
    <location>
        <begin position="71"/>
        <end position="105"/>
    </location>
</feature>
<feature type="compositionally biased region" description="Basic residues" evidence="1">
    <location>
        <begin position="172"/>
        <end position="182"/>
    </location>
</feature>
<feature type="compositionally biased region" description="Pro residues" evidence="1">
    <location>
        <begin position="151"/>
        <end position="161"/>
    </location>
</feature>